<dbReference type="InterPro" id="IPR036249">
    <property type="entry name" value="Thioredoxin-like_sf"/>
</dbReference>
<protein>
    <submittedName>
        <fullName evidence="1">(2Fe-2S) ferredoxin domain-containing protein</fullName>
    </submittedName>
</protein>
<reference evidence="1" key="1">
    <citation type="submission" date="2020-09" db="EMBL/GenBank/DDBJ databases">
        <title>Draft Genome Sequence of Paenibacillus sp. WST5.</title>
        <authorList>
            <person name="Bao Z."/>
        </authorList>
    </citation>
    <scope>NUCLEOTIDE SEQUENCE</scope>
    <source>
        <strain evidence="1">WST5</strain>
    </source>
</reference>
<evidence type="ECO:0000313" key="1">
    <source>
        <dbReference type="EMBL" id="MBD0382991.1"/>
    </source>
</evidence>
<dbReference type="EMBL" id="JACVVD010000009">
    <property type="protein sequence ID" value="MBD0382991.1"/>
    <property type="molecule type" value="Genomic_DNA"/>
</dbReference>
<dbReference type="RefSeq" id="WP_188176773.1">
    <property type="nucleotide sequence ID" value="NZ_JACVVD010000009.1"/>
</dbReference>
<comment type="caution">
    <text evidence="1">The sequence shown here is derived from an EMBL/GenBank/DDBJ whole genome shotgun (WGS) entry which is preliminary data.</text>
</comment>
<proteinExistence type="predicted"/>
<organism evidence="1 2">
    <name type="scientific">Paenibacillus sedimenti</name>
    <dbReference type="NCBI Taxonomy" id="2770274"/>
    <lineage>
        <taxon>Bacteria</taxon>
        <taxon>Bacillati</taxon>
        <taxon>Bacillota</taxon>
        <taxon>Bacilli</taxon>
        <taxon>Bacillales</taxon>
        <taxon>Paenibacillaceae</taxon>
        <taxon>Paenibacillus</taxon>
    </lineage>
</organism>
<name>A0A926QKN0_9BACL</name>
<dbReference type="Proteomes" id="UP000650466">
    <property type="component" value="Unassembled WGS sequence"/>
</dbReference>
<dbReference type="CDD" id="cd02980">
    <property type="entry name" value="TRX_Fd_family"/>
    <property type="match status" value="1"/>
</dbReference>
<keyword evidence="2" id="KW-1185">Reference proteome</keyword>
<gene>
    <name evidence="1" type="ORF">ICC18_23040</name>
</gene>
<dbReference type="Pfam" id="PF01257">
    <property type="entry name" value="2Fe-2S_thioredx"/>
    <property type="match status" value="1"/>
</dbReference>
<dbReference type="SUPFAM" id="SSF52833">
    <property type="entry name" value="Thioredoxin-like"/>
    <property type="match status" value="1"/>
</dbReference>
<dbReference type="AlphaFoldDB" id="A0A926QKN0"/>
<dbReference type="Gene3D" id="3.40.30.10">
    <property type="entry name" value="Glutaredoxin"/>
    <property type="match status" value="1"/>
</dbReference>
<sequence length="127" mass="14392">MSTWDLSETRHHVLICNGASCMRKQGEEVTQAIRDEIARNSADGLIHTSRTHCNGRCQDACVVIVYPEGVWYKDVTPETGRILVNRHLLEGNPIREQLTHTYDVKYKGSFVRSPNAAKGESKQRIKI</sequence>
<evidence type="ECO:0000313" key="2">
    <source>
        <dbReference type="Proteomes" id="UP000650466"/>
    </source>
</evidence>
<accession>A0A926QKN0</accession>